<dbReference type="RefSeq" id="WP_036681048.1">
    <property type="nucleotide sequence ID" value="NZ_JNVM01000009.1"/>
</dbReference>
<accession>A0A081P545</accession>
<dbReference type="GO" id="GO:0032259">
    <property type="term" value="P:methylation"/>
    <property type="evidence" value="ECO:0007669"/>
    <property type="project" value="UniProtKB-KW"/>
</dbReference>
<dbReference type="Proteomes" id="UP000028123">
    <property type="component" value="Unassembled WGS sequence"/>
</dbReference>
<evidence type="ECO:0000313" key="4">
    <source>
        <dbReference type="EMBL" id="KEQ25818.1"/>
    </source>
</evidence>
<dbReference type="EMBL" id="JNVM01000009">
    <property type="protein sequence ID" value="KEQ25818.1"/>
    <property type="molecule type" value="Genomic_DNA"/>
</dbReference>
<keyword evidence="5" id="KW-1185">Reference proteome</keyword>
<dbReference type="PANTHER" id="PTHR10509">
    <property type="entry name" value="O-METHYLTRANSFERASE-RELATED"/>
    <property type="match status" value="1"/>
</dbReference>
<dbReference type="SUPFAM" id="SSF53335">
    <property type="entry name" value="S-adenosyl-L-methionine-dependent methyltransferases"/>
    <property type="match status" value="1"/>
</dbReference>
<dbReference type="InterPro" id="IPR050362">
    <property type="entry name" value="Cation-dep_OMT"/>
</dbReference>
<proteinExistence type="predicted"/>
<dbReference type="Gene3D" id="3.40.50.150">
    <property type="entry name" value="Vaccinia Virus protein VP39"/>
    <property type="match status" value="1"/>
</dbReference>
<comment type="caution">
    <text evidence="4">The sequence shown here is derived from an EMBL/GenBank/DDBJ whole genome shotgun (WGS) entry which is preliminary data.</text>
</comment>
<dbReference type="PROSITE" id="PS51682">
    <property type="entry name" value="SAM_OMT_I"/>
    <property type="match status" value="1"/>
</dbReference>
<protein>
    <submittedName>
        <fullName evidence="4">Methyltransferase</fullName>
    </submittedName>
</protein>
<dbReference type="GO" id="GO:0008757">
    <property type="term" value="F:S-adenosylmethionine-dependent methyltransferase activity"/>
    <property type="evidence" value="ECO:0007669"/>
    <property type="project" value="TreeGrafter"/>
</dbReference>
<dbReference type="InterPro" id="IPR002935">
    <property type="entry name" value="SAM_O-MeTrfase"/>
</dbReference>
<keyword evidence="3" id="KW-0949">S-adenosyl-L-methionine</keyword>
<evidence type="ECO:0000313" key="5">
    <source>
        <dbReference type="Proteomes" id="UP000028123"/>
    </source>
</evidence>
<evidence type="ECO:0000256" key="1">
    <source>
        <dbReference type="ARBA" id="ARBA00022603"/>
    </source>
</evidence>
<gene>
    <name evidence="4" type="ORF">ET33_37235</name>
</gene>
<dbReference type="CDD" id="cd02440">
    <property type="entry name" value="AdoMet_MTases"/>
    <property type="match status" value="1"/>
</dbReference>
<dbReference type="Pfam" id="PF01596">
    <property type="entry name" value="Methyltransf_3"/>
    <property type="match status" value="1"/>
</dbReference>
<reference evidence="4 5" key="1">
    <citation type="submission" date="2014-06" db="EMBL/GenBank/DDBJ databases">
        <title>Draft genome sequence of Paenibacillus sp. MSt1.</title>
        <authorList>
            <person name="Aw Y.K."/>
            <person name="Ong K.S."/>
            <person name="Gan H.M."/>
            <person name="Lee S.M."/>
        </authorList>
    </citation>
    <scope>NUCLEOTIDE SEQUENCE [LARGE SCALE GENOMIC DNA]</scope>
    <source>
        <strain evidence="4 5">MSt1</strain>
    </source>
</reference>
<keyword evidence="2 4" id="KW-0808">Transferase</keyword>
<dbReference type="GO" id="GO:0008171">
    <property type="term" value="F:O-methyltransferase activity"/>
    <property type="evidence" value="ECO:0007669"/>
    <property type="project" value="InterPro"/>
</dbReference>
<dbReference type="eggNOG" id="COG4122">
    <property type="taxonomic scope" value="Bacteria"/>
</dbReference>
<name>A0A081P545_9BACL</name>
<dbReference type="AlphaFoldDB" id="A0A081P545"/>
<sequence>MFVSDNNQNQQLGSSKERNKRWTDVDSYFSDLLIAHDPMLEEALQNNTAAGLPPQDVAPNQGKLLHLLARIQRARTILEIGTLGGYSTIWLARALPADGRLITLESDPKHAEIARVNIARAGLSDVVEVRVGQALDLLQELDAESRCFDMIFIDADKPNNPKYFEWALKLSRIGSMIIGDNVVRDGAVADADSTDPSVQGVRRFFELIASEPRVSATAIQTVGCKGYDGFAIALVTDDV</sequence>
<evidence type="ECO:0000256" key="3">
    <source>
        <dbReference type="ARBA" id="ARBA00022691"/>
    </source>
</evidence>
<evidence type="ECO:0000256" key="2">
    <source>
        <dbReference type="ARBA" id="ARBA00022679"/>
    </source>
</evidence>
<keyword evidence="1 4" id="KW-0489">Methyltransferase</keyword>
<dbReference type="PANTHER" id="PTHR10509:SF14">
    <property type="entry name" value="CAFFEOYL-COA O-METHYLTRANSFERASE 3-RELATED"/>
    <property type="match status" value="1"/>
</dbReference>
<dbReference type="InterPro" id="IPR029063">
    <property type="entry name" value="SAM-dependent_MTases_sf"/>
</dbReference>
<organism evidence="4 5">
    <name type="scientific">Paenibacillus tyrfis</name>
    <dbReference type="NCBI Taxonomy" id="1501230"/>
    <lineage>
        <taxon>Bacteria</taxon>
        <taxon>Bacillati</taxon>
        <taxon>Bacillota</taxon>
        <taxon>Bacilli</taxon>
        <taxon>Bacillales</taxon>
        <taxon>Paenibacillaceae</taxon>
        <taxon>Paenibacillus</taxon>
    </lineage>
</organism>